<evidence type="ECO:0000313" key="3">
    <source>
        <dbReference type="Proteomes" id="UP001497497"/>
    </source>
</evidence>
<organism evidence="2 3">
    <name type="scientific">Lymnaea stagnalis</name>
    <name type="common">Great pond snail</name>
    <name type="synonym">Helix stagnalis</name>
    <dbReference type="NCBI Taxonomy" id="6523"/>
    <lineage>
        <taxon>Eukaryota</taxon>
        <taxon>Metazoa</taxon>
        <taxon>Spiralia</taxon>
        <taxon>Lophotrochozoa</taxon>
        <taxon>Mollusca</taxon>
        <taxon>Gastropoda</taxon>
        <taxon>Heterobranchia</taxon>
        <taxon>Euthyneura</taxon>
        <taxon>Panpulmonata</taxon>
        <taxon>Hygrophila</taxon>
        <taxon>Lymnaeoidea</taxon>
        <taxon>Lymnaeidae</taxon>
        <taxon>Lymnaea</taxon>
    </lineage>
</organism>
<accession>A0AAV2IK27</accession>
<protein>
    <submittedName>
        <fullName evidence="2">Uncharacterized protein</fullName>
    </submittedName>
</protein>
<dbReference type="Proteomes" id="UP001497497">
    <property type="component" value="Unassembled WGS sequence"/>
</dbReference>
<sequence>MHAKKDNGRCQGNLCSLTKKALTMKQNSLVNPLTRKQAKAHRRQMKQKVSKNLNNCRTSKLQSKTTEVEISAQNKAFVGYKWAFPESGYSKVEQAAIGQEAGSSKINTTEVKDLGSCQTAWQQSLDVDIVDIDEI</sequence>
<feature type="region of interest" description="Disordered" evidence="1">
    <location>
        <begin position="33"/>
        <end position="52"/>
    </location>
</feature>
<comment type="caution">
    <text evidence="2">The sequence shown here is derived from an EMBL/GenBank/DDBJ whole genome shotgun (WGS) entry which is preliminary data.</text>
</comment>
<feature type="non-terminal residue" evidence="2">
    <location>
        <position position="135"/>
    </location>
</feature>
<keyword evidence="3" id="KW-1185">Reference proteome</keyword>
<gene>
    <name evidence="2" type="ORF">GSLYS_00020786001</name>
</gene>
<evidence type="ECO:0000256" key="1">
    <source>
        <dbReference type="SAM" id="MobiDB-lite"/>
    </source>
</evidence>
<dbReference type="EMBL" id="CAXITT010000988">
    <property type="protein sequence ID" value="CAL1547469.1"/>
    <property type="molecule type" value="Genomic_DNA"/>
</dbReference>
<proteinExistence type="predicted"/>
<feature type="compositionally biased region" description="Basic residues" evidence="1">
    <location>
        <begin position="36"/>
        <end position="49"/>
    </location>
</feature>
<reference evidence="2 3" key="1">
    <citation type="submission" date="2024-04" db="EMBL/GenBank/DDBJ databases">
        <authorList>
            <consortium name="Genoscope - CEA"/>
            <person name="William W."/>
        </authorList>
    </citation>
    <scope>NUCLEOTIDE SEQUENCE [LARGE SCALE GENOMIC DNA]</scope>
</reference>
<name>A0AAV2IK27_LYMST</name>
<evidence type="ECO:0000313" key="2">
    <source>
        <dbReference type="EMBL" id="CAL1547469.1"/>
    </source>
</evidence>
<dbReference type="AlphaFoldDB" id="A0AAV2IK27"/>